<organism evidence="1 3">
    <name type="scientific">Ensifer adhaerens</name>
    <name type="common">Sinorhizobium morelense</name>
    <dbReference type="NCBI Taxonomy" id="106592"/>
    <lineage>
        <taxon>Bacteria</taxon>
        <taxon>Pseudomonadati</taxon>
        <taxon>Pseudomonadota</taxon>
        <taxon>Alphaproteobacteria</taxon>
        <taxon>Hyphomicrobiales</taxon>
        <taxon>Rhizobiaceae</taxon>
        <taxon>Sinorhizobium/Ensifer group</taxon>
        <taxon>Ensifer</taxon>
    </lineage>
</organism>
<dbReference type="GeneID" id="29522806"/>
<accession>A0A9Q9DE22</accession>
<dbReference type="OrthoDB" id="8455244at2"/>
<reference evidence="1" key="1">
    <citation type="submission" date="2022-06" db="EMBL/GenBank/DDBJ databases">
        <title>Physiological and biochemical characterization and genomic elucidation of a strain of the genus Ensifer adhaerens M8 that combines arsenic oxidation and chromium reduction.</title>
        <authorList>
            <person name="Li X."/>
            <person name="Yu c."/>
        </authorList>
    </citation>
    <scope>NUCLEOTIDE SEQUENCE</scope>
    <source>
        <strain evidence="1">M8</strain>
        <plasmid evidence="1">pB</plasmid>
    </source>
</reference>
<evidence type="ECO:0000313" key="1">
    <source>
        <dbReference type="EMBL" id="USJ27941.1"/>
    </source>
</evidence>
<dbReference type="EMBL" id="CP121310">
    <property type="protein sequence ID" value="WFP94742.1"/>
    <property type="molecule type" value="Genomic_DNA"/>
</dbReference>
<dbReference type="Gene3D" id="6.10.250.730">
    <property type="match status" value="1"/>
</dbReference>
<evidence type="ECO:0000313" key="4">
    <source>
        <dbReference type="Proteomes" id="UP001214094"/>
    </source>
</evidence>
<dbReference type="AlphaFoldDB" id="A0A9Q9DE22"/>
<dbReference type="Proteomes" id="UP001214094">
    <property type="component" value="Plasmid unnamedB"/>
</dbReference>
<dbReference type="Proteomes" id="UP001055460">
    <property type="component" value="Plasmid pB"/>
</dbReference>
<keyword evidence="4" id="KW-1185">Reference proteome</keyword>
<dbReference type="RefSeq" id="WP_034800356.1">
    <property type="nucleotide sequence ID" value="NZ_CAXURO020000003.1"/>
</dbReference>
<dbReference type="EMBL" id="CP098809">
    <property type="protein sequence ID" value="USJ27941.1"/>
    <property type="molecule type" value="Genomic_DNA"/>
</dbReference>
<sequence>MEIQSWSKCVIIQLPELDGVQIVWTPGRAAKLLSENWPIDFGVAYSDALYKCTDAAMGTYPWEQARAAFIEAIAEAKVTRLR</sequence>
<reference evidence="2 4" key="2">
    <citation type="submission" date="2023-03" db="EMBL/GenBank/DDBJ databases">
        <title>Comparative genome and transcriptome analysis combination mining strategies for increasing vitamin B12 production of Ensifer adhaerens strain.</title>
        <authorList>
            <person name="Yongheng L."/>
        </authorList>
    </citation>
    <scope>NUCLEOTIDE SEQUENCE [LARGE SCALE GENOMIC DNA]</scope>
    <source>
        <strain evidence="2 4">Casida A-T305</strain>
        <plasmid evidence="2 4">unnamedB</plasmid>
    </source>
</reference>
<dbReference type="KEGG" id="eah:FA04_33160"/>
<protein>
    <submittedName>
        <fullName evidence="1">DUF982 domain-containing protein</fullName>
    </submittedName>
</protein>
<evidence type="ECO:0000313" key="2">
    <source>
        <dbReference type="EMBL" id="WFP94742.1"/>
    </source>
</evidence>
<geneLocation type="plasmid" evidence="2 4">
    <name>unnamedB</name>
</geneLocation>
<evidence type="ECO:0000313" key="3">
    <source>
        <dbReference type="Proteomes" id="UP001055460"/>
    </source>
</evidence>
<name>A0A9Q9DE22_ENSAD</name>
<keyword evidence="1" id="KW-0614">Plasmid</keyword>
<dbReference type="InterPro" id="IPR010385">
    <property type="entry name" value="DUF982"/>
</dbReference>
<proteinExistence type="predicted"/>
<geneLocation type="plasmid" evidence="1 3">
    <name>pB</name>
</geneLocation>
<dbReference type="Pfam" id="PF06169">
    <property type="entry name" value="DUF982"/>
    <property type="match status" value="1"/>
</dbReference>
<gene>
    <name evidence="1" type="ORF">NE863_29150</name>
    <name evidence="2" type="ORF">P4B07_33675</name>
</gene>